<sequence length="125" mass="14103">MRNHFTVAYSFSGPPFSYDVELTLRKGNEDTDLDERETKGVKMGILTVLGDDDASASLPTDNSIAIVLEESIVLADLPDFPTAFAYLFGLVYALNMEFPKDQKYIFETIQHILMEFLTACQEHEN</sequence>
<protein>
    <submittedName>
        <fullName evidence="1">Uncharacterized protein</fullName>
    </submittedName>
</protein>
<proteinExistence type="predicted"/>
<comment type="caution">
    <text evidence="1">The sequence shown here is derived from an EMBL/GenBank/DDBJ whole genome shotgun (WGS) entry which is preliminary data.</text>
</comment>
<dbReference type="Proteomes" id="UP000438429">
    <property type="component" value="Unassembled WGS sequence"/>
</dbReference>
<dbReference type="EMBL" id="VEVO01000022">
    <property type="protein sequence ID" value="KAF0023048.1"/>
    <property type="molecule type" value="Genomic_DNA"/>
</dbReference>
<name>A0A6A4RSM8_SCOMX</name>
<evidence type="ECO:0000313" key="2">
    <source>
        <dbReference type="Proteomes" id="UP000438429"/>
    </source>
</evidence>
<reference evidence="1 2" key="1">
    <citation type="submission" date="2019-06" db="EMBL/GenBank/DDBJ databases">
        <title>Draft genomes of female and male turbot (Scophthalmus maximus).</title>
        <authorList>
            <person name="Xu H."/>
            <person name="Xu X.-W."/>
            <person name="Shao C."/>
            <person name="Chen S."/>
        </authorList>
    </citation>
    <scope>NUCLEOTIDE SEQUENCE [LARGE SCALE GENOMIC DNA]</scope>
    <source>
        <strain evidence="1">Ysfricsl-2016a</strain>
        <tissue evidence="1">Blood</tissue>
    </source>
</reference>
<accession>A0A6A4RSM8</accession>
<organism evidence="1 2">
    <name type="scientific">Scophthalmus maximus</name>
    <name type="common">Turbot</name>
    <name type="synonym">Psetta maxima</name>
    <dbReference type="NCBI Taxonomy" id="52904"/>
    <lineage>
        <taxon>Eukaryota</taxon>
        <taxon>Metazoa</taxon>
        <taxon>Chordata</taxon>
        <taxon>Craniata</taxon>
        <taxon>Vertebrata</taxon>
        <taxon>Euteleostomi</taxon>
        <taxon>Actinopterygii</taxon>
        <taxon>Neopterygii</taxon>
        <taxon>Teleostei</taxon>
        <taxon>Neoteleostei</taxon>
        <taxon>Acanthomorphata</taxon>
        <taxon>Carangaria</taxon>
        <taxon>Pleuronectiformes</taxon>
        <taxon>Pleuronectoidei</taxon>
        <taxon>Scophthalmidae</taxon>
        <taxon>Scophthalmus</taxon>
    </lineage>
</organism>
<dbReference type="AlphaFoldDB" id="A0A6A4RSM8"/>
<evidence type="ECO:0000313" key="1">
    <source>
        <dbReference type="EMBL" id="KAF0023048.1"/>
    </source>
</evidence>
<gene>
    <name evidence="1" type="ORF">F2P81_023678</name>
</gene>